<proteinExistence type="predicted"/>
<reference evidence="1 2" key="1">
    <citation type="submission" date="2019-02" db="EMBL/GenBank/DDBJ databases">
        <title>Deep-cultivation of Planctomycetes and their phenomic and genomic characterization uncovers novel biology.</title>
        <authorList>
            <person name="Wiegand S."/>
            <person name="Jogler M."/>
            <person name="Boedeker C."/>
            <person name="Pinto D."/>
            <person name="Vollmers J."/>
            <person name="Rivas-Marin E."/>
            <person name="Kohn T."/>
            <person name="Peeters S.H."/>
            <person name="Heuer A."/>
            <person name="Rast P."/>
            <person name="Oberbeckmann S."/>
            <person name="Bunk B."/>
            <person name="Jeske O."/>
            <person name="Meyerdierks A."/>
            <person name="Storesund J.E."/>
            <person name="Kallscheuer N."/>
            <person name="Luecker S."/>
            <person name="Lage O.M."/>
            <person name="Pohl T."/>
            <person name="Merkel B.J."/>
            <person name="Hornburger P."/>
            <person name="Mueller R.-W."/>
            <person name="Bruemmer F."/>
            <person name="Labrenz M."/>
            <person name="Spormann A.M."/>
            <person name="Op den Camp H."/>
            <person name="Overmann J."/>
            <person name="Amann R."/>
            <person name="Jetten M.S.M."/>
            <person name="Mascher T."/>
            <person name="Medema M.H."/>
            <person name="Devos D.P."/>
            <person name="Kaster A.-K."/>
            <person name="Ovreas L."/>
            <person name="Rohde M."/>
            <person name="Galperin M.Y."/>
            <person name="Jogler C."/>
        </authorList>
    </citation>
    <scope>NUCLEOTIDE SEQUENCE [LARGE SCALE GENOMIC DNA]</scope>
    <source>
        <strain evidence="1 2">ElP</strain>
    </source>
</reference>
<evidence type="ECO:0000313" key="1">
    <source>
        <dbReference type="EMBL" id="QDV37166.1"/>
    </source>
</evidence>
<keyword evidence="2" id="KW-1185">Reference proteome</keyword>
<accession>A0A518H8S3</accession>
<organism evidence="1 2">
    <name type="scientific">Tautonia plasticadhaerens</name>
    <dbReference type="NCBI Taxonomy" id="2527974"/>
    <lineage>
        <taxon>Bacteria</taxon>
        <taxon>Pseudomonadati</taxon>
        <taxon>Planctomycetota</taxon>
        <taxon>Planctomycetia</taxon>
        <taxon>Isosphaerales</taxon>
        <taxon>Isosphaeraceae</taxon>
        <taxon>Tautonia</taxon>
    </lineage>
</organism>
<protein>
    <submittedName>
        <fullName evidence="1">Uncharacterized protein</fullName>
    </submittedName>
</protein>
<dbReference type="SUPFAM" id="SSF51120">
    <property type="entry name" value="beta-Roll"/>
    <property type="match status" value="1"/>
</dbReference>
<dbReference type="PROSITE" id="PS00330">
    <property type="entry name" value="HEMOLYSIN_CALCIUM"/>
    <property type="match status" value="1"/>
</dbReference>
<dbReference type="InterPro" id="IPR038084">
    <property type="entry name" value="PduO/GlcC-like_sf"/>
</dbReference>
<dbReference type="KEGG" id="tpla:ElP_50990"/>
<dbReference type="SUPFAM" id="SSF143744">
    <property type="entry name" value="GlcG-like"/>
    <property type="match status" value="1"/>
</dbReference>
<dbReference type="InterPro" id="IPR018511">
    <property type="entry name" value="Hemolysin-typ_Ca-bd_CS"/>
</dbReference>
<dbReference type="Gene3D" id="3.30.450.150">
    <property type="entry name" value="Haem-degrading domain"/>
    <property type="match status" value="2"/>
</dbReference>
<sequence length="851" mass="90673">MLDRSPRRRPARAKTCLRATVNRRHRLEIEVVEPRTLLSVGVESVGGTLHVEGTSNPDQIQVIRILDEVVVKDSGSDVARVPFQSVNAIEIVGGAENDEIFIFSNINIKTTISGNEGDDSLIGSSGGDILIGGPGIDKLVGNGGFNFYAEGENLAPLPGLNLDLDTGLFLGNQVVPSAQTDLDGNSLTLNSSEVRQLLDRASAASPSDDAIIAIVDRGGRILGVRVEDGVSQSILLDPTALTFAIDGALAKARTGAFFANDTAPLTSRTVQALSESTILQREVESNPNFTEPNSTQRGPGTVARIGIGGHFPRNVNFTPQVDLAQIEHTNRDTTFHPGQDRIKGTADDIELPNRFNIPDEAIPDRLLEQDLFIKPPDSYGFVSGLLPGAQPRGVSTLPGGLPILRAFKTEIKGIERLRASIIGGLGVFFPGDTGFAIEENSTLNGLAYDPEKRDRSQEAEAIAIAALGGVIDVTKPSLAGPLRINDLGGVPRVDSIVLPLGRIDLVGITLPIYGGHGFQGIRSVQIQMARLGISATGSRGTVNGVDLPVTTGADGVPGTGDEESVIPGQIVPEGFLVEPQDAQDGGLTRGDVIRLTAQAIAQANQTRAAIRLPLDESTRMIIAVTYTQGNVIGLYRMPDATYFSLDVAVAKARNVAYYADSDKLQEVDHLPGVPRGAAFTNRTIRYASLPFFPSGQDNYPPGPFSKLNDGQVSVRSALNSGPPLPATAFQSVGGFDAFNPQTNFRDPTNILNQNGIVFFPGSAPIYKDIDGDGVRELVGGLGISGDGIDQDDVVTYYGSKGYEPPFTVPRADQTKFRNVRLPYIKFNRQPLNRQFEIPQPSPVLEGIGPLP</sequence>
<dbReference type="AlphaFoldDB" id="A0A518H8S3"/>
<dbReference type="EMBL" id="CP036426">
    <property type="protein sequence ID" value="QDV37166.1"/>
    <property type="molecule type" value="Genomic_DNA"/>
</dbReference>
<dbReference type="Proteomes" id="UP000317835">
    <property type="component" value="Chromosome"/>
</dbReference>
<gene>
    <name evidence="1" type="ORF">ElP_50990</name>
</gene>
<name>A0A518H8S3_9BACT</name>
<evidence type="ECO:0000313" key="2">
    <source>
        <dbReference type="Proteomes" id="UP000317835"/>
    </source>
</evidence>
<dbReference type="InterPro" id="IPR011049">
    <property type="entry name" value="Serralysin-like_metalloprot_C"/>
</dbReference>